<dbReference type="InterPro" id="IPR044016">
    <property type="entry name" value="Big_13"/>
</dbReference>
<feature type="compositionally biased region" description="Gly residues" evidence="1">
    <location>
        <begin position="531"/>
        <end position="554"/>
    </location>
</feature>
<dbReference type="Proteomes" id="UP000298225">
    <property type="component" value="Unassembled WGS sequence"/>
</dbReference>
<comment type="caution">
    <text evidence="4">The sequence shown here is derived from an EMBL/GenBank/DDBJ whole genome shotgun (WGS) entry which is preliminary data.</text>
</comment>
<dbReference type="Pfam" id="PF19077">
    <property type="entry name" value="Big_13"/>
    <property type="match status" value="3"/>
</dbReference>
<feature type="region of interest" description="Disordered" evidence="1">
    <location>
        <begin position="321"/>
        <end position="344"/>
    </location>
</feature>
<dbReference type="Gene3D" id="2.60.40.10">
    <property type="entry name" value="Immunoglobulins"/>
    <property type="match status" value="5"/>
</dbReference>
<evidence type="ECO:0000313" key="4">
    <source>
        <dbReference type="EMBL" id="TFV39489.1"/>
    </source>
</evidence>
<accession>A0A4Y9L9A4</accession>
<feature type="domain" description="Bacterial Ig-like" evidence="3">
    <location>
        <begin position="348"/>
        <end position="436"/>
    </location>
</feature>
<reference evidence="4 5" key="1">
    <citation type="submission" date="2019-03" db="EMBL/GenBank/DDBJ databases">
        <title>Bradyrhizobium strains diversity isolated from Chamaecrista fasciculata.</title>
        <authorList>
            <person name="Urquiaga M.C.O."/>
            <person name="Hungria M."/>
            <person name="Delamuta J.R.M."/>
        </authorList>
    </citation>
    <scope>NUCLEOTIDE SEQUENCE [LARGE SCALE GENOMIC DNA]</scope>
    <source>
        <strain evidence="4 5">CNPSo 3424</strain>
    </source>
</reference>
<sequence>MRMDIKSGEQVMAVNDGSANAPVGSAQLSSLLDTYGANRPAWNVAGVDYHVGVPTGLTLKDPATISMAGVSVDAAQKSITVTGSNVTLDGYDFGGWAVVTTAANTTLTNSNFNGLNPSGPQDAVITGTSSSSNLHITNCTIDGLSGGGHAEFLVEMEGPGLTIEYSWLKNSNSDLIGRHGQDGGDITIQYNLLQQAGMGGAGTHGDYLQVYGPTIDSTHILYNTAVQDGGTTQGFIADNTKSGEFAGNTLIGSVSYWMSVSGPGTDAANLSGAFSTHDNYFDVTKAFGFNYPAAGPDDSYSQTSFVHNVNMVTGEVEQDANAPAYTGPTYTPPTSPAPSAPAAPVVASFSTDSGVSGDGVTNDSTLELKGTAAAGSTVKIYDGSTQIGTATATSTGSWDYITQVLTDAKHTLTATATNTSGQTSAASAAVAVTVDTKAPAAPTIASDTVNATNQVVLSGTAEANSAIRVFDGTTQVGTATTNSSGAWSVTTSALSAGSHALTAKATDVAGNVSAASTAVDPVIGTATSGTGTSGTGTSGTGTSGTGTSGTGTSGTGTTAPAAPKITSFSTDSGVAGDHITSDKTLTLAGTAAANSTVKVFDGTTQLGIATADANGAWHYSTAALLDGKHSLTATDTVSGVTSKASTALDVTVDTTAPDAPVLLSDPTTHNRATVSGTAEAGSSIKLYEGTTLLGTTTVGSDGDWSVTTPNLKHGSHTFTATATDAAGNTSALSQPIDPPIGSHDPKESSSTVEVTNVRPHWDHTATIKGIADPNSEIRLSDGTTSVGSVTAGADGKWSFHTSDLSGRTHAFTAEQVDTTGQVVGTSSGEAIIGSGRRDTLTSTAGNDVMVGKRGADTFEFASNFGHDVIKDFAARGPAHDTIEFSKSVFDSFASVLSHAAQSGRDVVIATGSDTLTLKNTQLDKLNSHDFHFA</sequence>
<dbReference type="AlphaFoldDB" id="A0A4Y9L9A4"/>
<feature type="domain" description="Bacterial Ig" evidence="2">
    <location>
        <begin position="656"/>
        <end position="731"/>
    </location>
</feature>
<keyword evidence="5" id="KW-1185">Reference proteome</keyword>
<dbReference type="EMBL" id="SPQU01000005">
    <property type="protein sequence ID" value="TFV39489.1"/>
    <property type="molecule type" value="Genomic_DNA"/>
</dbReference>
<evidence type="ECO:0000256" key="1">
    <source>
        <dbReference type="SAM" id="MobiDB-lite"/>
    </source>
</evidence>
<organism evidence="4 5">
    <name type="scientific">Bradyrhizobium frederickii</name>
    <dbReference type="NCBI Taxonomy" id="2560054"/>
    <lineage>
        <taxon>Bacteria</taxon>
        <taxon>Pseudomonadati</taxon>
        <taxon>Pseudomonadota</taxon>
        <taxon>Alphaproteobacteria</taxon>
        <taxon>Hyphomicrobiales</taxon>
        <taxon>Nitrobacteraceae</taxon>
        <taxon>Bradyrhizobium</taxon>
    </lineage>
</organism>
<evidence type="ECO:0000259" key="3">
    <source>
        <dbReference type="Pfam" id="PF19077"/>
    </source>
</evidence>
<proteinExistence type="predicted"/>
<feature type="domain" description="Bacterial Ig-like" evidence="3">
    <location>
        <begin position="567"/>
        <end position="654"/>
    </location>
</feature>
<feature type="compositionally biased region" description="Pro residues" evidence="1">
    <location>
        <begin position="330"/>
        <end position="341"/>
    </location>
</feature>
<dbReference type="SUPFAM" id="SSF51126">
    <property type="entry name" value="Pectin lyase-like"/>
    <property type="match status" value="1"/>
</dbReference>
<dbReference type="NCBIfam" id="NF033510">
    <property type="entry name" value="Ca_tandemer"/>
    <property type="match status" value="4"/>
</dbReference>
<dbReference type="InterPro" id="IPR011049">
    <property type="entry name" value="Serralysin-like_metalloprot_C"/>
</dbReference>
<protein>
    <submittedName>
        <fullName evidence="4">Ig-like domain repeat protein</fullName>
    </submittedName>
</protein>
<evidence type="ECO:0000259" key="2">
    <source>
        <dbReference type="Pfam" id="PF17936"/>
    </source>
</evidence>
<dbReference type="Pfam" id="PF17936">
    <property type="entry name" value="Big_6"/>
    <property type="match status" value="1"/>
</dbReference>
<dbReference type="InterPro" id="IPR013783">
    <property type="entry name" value="Ig-like_fold"/>
</dbReference>
<dbReference type="OrthoDB" id="8256393at2"/>
<dbReference type="InterPro" id="IPR041498">
    <property type="entry name" value="Big_6"/>
</dbReference>
<evidence type="ECO:0000313" key="5">
    <source>
        <dbReference type="Proteomes" id="UP000298225"/>
    </source>
</evidence>
<feature type="domain" description="Bacterial Ig-like" evidence="3">
    <location>
        <begin position="446"/>
        <end position="517"/>
    </location>
</feature>
<feature type="region of interest" description="Disordered" evidence="1">
    <location>
        <begin position="522"/>
        <end position="574"/>
    </location>
</feature>
<dbReference type="SUPFAM" id="SSF51120">
    <property type="entry name" value="beta-Roll"/>
    <property type="match status" value="1"/>
</dbReference>
<dbReference type="InterPro" id="IPR011050">
    <property type="entry name" value="Pectin_lyase_fold/virulence"/>
</dbReference>
<name>A0A4Y9L9A4_9BRAD</name>
<gene>
    <name evidence="4" type="ORF">E4K66_13955</name>
</gene>